<feature type="region of interest" description="Disordered" evidence="1">
    <location>
        <begin position="742"/>
        <end position="810"/>
    </location>
</feature>
<dbReference type="PANTHER" id="PTHR48483:SF1">
    <property type="entry name" value="INTERLEUKIN-12 RECEPTOR SUBUNIT BETA-1-RELATED"/>
    <property type="match status" value="1"/>
</dbReference>
<reference evidence="4 5" key="1">
    <citation type="journal article" date="2019" name="Mol. Ecol. Resour.">
        <title>Chromosome-level genome assembly of Triplophysa tibetana, a fish adapted to the harsh high-altitude environment of the Tibetan Plateau.</title>
        <authorList>
            <person name="Yang X."/>
            <person name="Liu H."/>
            <person name="Ma Z."/>
            <person name="Zou Y."/>
            <person name="Zou M."/>
            <person name="Mao Y."/>
            <person name="Li X."/>
            <person name="Wang H."/>
            <person name="Chen T."/>
            <person name="Wang W."/>
            <person name="Yang R."/>
        </authorList>
    </citation>
    <scope>NUCLEOTIDE SEQUENCE [LARGE SCALE GENOMIC DNA]</scope>
    <source>
        <strain evidence="4">TTIB1903HZAU</strain>
        <tissue evidence="4">Muscle</tissue>
    </source>
</reference>
<feature type="domain" description="Fibronectin type-III" evidence="3">
    <location>
        <begin position="591"/>
        <end position="682"/>
    </location>
</feature>
<feature type="domain" description="Fibronectin type-III" evidence="3">
    <location>
        <begin position="288"/>
        <end position="382"/>
    </location>
</feature>
<dbReference type="AlphaFoldDB" id="A0A5A9N8J6"/>
<evidence type="ECO:0000256" key="1">
    <source>
        <dbReference type="SAM" id="MobiDB-lite"/>
    </source>
</evidence>
<dbReference type="PANTHER" id="PTHR48483">
    <property type="entry name" value="INTERLEUKIN-27 SUBUNIT BETA"/>
    <property type="match status" value="1"/>
</dbReference>
<feature type="compositionally biased region" description="Acidic residues" evidence="1">
    <location>
        <begin position="760"/>
        <end position="770"/>
    </location>
</feature>
<dbReference type="InterPro" id="IPR036116">
    <property type="entry name" value="FN3_sf"/>
</dbReference>
<proteinExistence type="predicted"/>
<protein>
    <submittedName>
        <fullName evidence="4">Relaxin-3 Insulin-like peptide INSL7</fullName>
    </submittedName>
</protein>
<dbReference type="EMBL" id="SOYY01000021">
    <property type="protein sequence ID" value="KAA0706030.1"/>
    <property type="molecule type" value="Genomic_DNA"/>
</dbReference>
<feature type="compositionally biased region" description="Basic and acidic residues" evidence="1">
    <location>
        <begin position="771"/>
        <end position="789"/>
    </location>
</feature>
<dbReference type="Proteomes" id="UP000324632">
    <property type="component" value="Chromosome 21"/>
</dbReference>
<comment type="caution">
    <text evidence="4">The sequence shown here is derived from an EMBL/GenBank/DDBJ whole genome shotgun (WGS) entry which is preliminary data.</text>
</comment>
<dbReference type="Gene3D" id="2.60.40.10">
    <property type="entry name" value="Immunoglobulins"/>
    <property type="match status" value="4"/>
</dbReference>
<name>A0A5A9N8J6_9TELE</name>
<dbReference type="InterPro" id="IPR013783">
    <property type="entry name" value="Ig-like_fold"/>
</dbReference>
<keyword evidence="5" id="KW-1185">Reference proteome</keyword>
<dbReference type="InterPro" id="IPR036438">
    <property type="entry name" value="Insulin-like_sf"/>
</dbReference>
<dbReference type="SMART" id="SM00060">
    <property type="entry name" value="FN3"/>
    <property type="match status" value="3"/>
</dbReference>
<keyword evidence="2" id="KW-0732">Signal</keyword>
<dbReference type="Pfam" id="PF00041">
    <property type="entry name" value="fn3"/>
    <property type="match status" value="1"/>
</dbReference>
<feature type="compositionally biased region" description="Acidic residues" evidence="1">
    <location>
        <begin position="790"/>
        <end position="810"/>
    </location>
</feature>
<evidence type="ECO:0000313" key="5">
    <source>
        <dbReference type="Proteomes" id="UP000324632"/>
    </source>
</evidence>
<accession>A0A5A9N8J6</accession>
<gene>
    <name evidence="4" type="ORF">E1301_Tti016871</name>
</gene>
<dbReference type="CDD" id="cd04365">
    <property type="entry name" value="IlGF_relaxin_like"/>
    <property type="match status" value="1"/>
</dbReference>
<dbReference type="CDD" id="cd00063">
    <property type="entry name" value="FN3"/>
    <property type="match status" value="3"/>
</dbReference>
<organism evidence="4 5">
    <name type="scientific">Triplophysa tibetana</name>
    <dbReference type="NCBI Taxonomy" id="1572043"/>
    <lineage>
        <taxon>Eukaryota</taxon>
        <taxon>Metazoa</taxon>
        <taxon>Chordata</taxon>
        <taxon>Craniata</taxon>
        <taxon>Vertebrata</taxon>
        <taxon>Euteleostomi</taxon>
        <taxon>Actinopterygii</taxon>
        <taxon>Neopterygii</taxon>
        <taxon>Teleostei</taxon>
        <taxon>Ostariophysi</taxon>
        <taxon>Cypriniformes</taxon>
        <taxon>Nemacheilidae</taxon>
        <taxon>Triplophysa</taxon>
    </lineage>
</organism>
<evidence type="ECO:0000313" key="4">
    <source>
        <dbReference type="EMBL" id="KAA0706030.1"/>
    </source>
</evidence>
<dbReference type="InterPro" id="IPR053073">
    <property type="entry name" value="IL11/IL27_subunit_beta"/>
</dbReference>
<feature type="signal peptide" evidence="2">
    <location>
        <begin position="1"/>
        <end position="19"/>
    </location>
</feature>
<dbReference type="PROSITE" id="PS50853">
    <property type="entry name" value="FN3"/>
    <property type="match status" value="2"/>
</dbReference>
<sequence>MMWKITVLTVCLLLAGVEALDSPSYGVKLCGREFIRAVIFTCGGSRWKRSLTNTDEILDLLNSDDNNAADSSLLLPGSSFSQHSTDFNTLAVAQAFEVEVKCWYNQDLPVGANVSVLCHTSLQGRPAICGLCQIDVMISEERHHLPSACINISEAHPISIAFEHKGHVRCTLNCWGNTLDTCNLTVLGGIPPNPPSRPNCSIEDLEERDIHCNWSGSNKPRRPTIYTLHWQDFTGRSVHCRESEKEHAIIKRAEYTENAHLKVWVTARNVLGNAKSQEHEFNTGHIIRPDTPNITSHTSQPLEIFWEMECETEGESDIKCQVQYHADDDKDWTEVEDYQLSFLLEDPRPFTDYQLRVRCLCKNEQEVISHWSSVYSVRTPPAAPVGTLDVWSDCTPYSVTTFCYVFWKEMPVSQARGEVNNYIVTLKLVNGTDSRKVTRLRRDTESQRLAEQGCGRLGHFPLHMGVMGVFVSANTSMGLSDPTFFSFLVLGHSTPGVNFSIIEMNQNLRVSWSAPSGFSENIQEYVVQHVSVEPSHPPCLNWVRVNKTQSFVTLAGQFRNYTAYNVSLFAVIRNSSTFLKSAVAYTLQGVPPEVPKFHVKNISHSSVTLIWSHIPVHASKGVILQYSVGLNEDIVVNVSSDRTSYKLSELQPAQQYRAWVSAVTAAGEGARSITTFSTADKSATFLWGEIPDPTNSKSFKLANFPHVWSGLFSPSESELKISELEVVQNLIPIAVTPTTETTLEKHSLDTEPQQDQIPDGVEDGENIEESVEPKREIIAERDGWRKDYSEMVDTDEDEGGGGDDDDEEWVEQQCVSDYERHFMPTV</sequence>
<dbReference type="SUPFAM" id="SSF49265">
    <property type="entry name" value="Fibronectin type III"/>
    <property type="match status" value="3"/>
</dbReference>
<feature type="chain" id="PRO_5023096740" evidence="2">
    <location>
        <begin position="20"/>
        <end position="826"/>
    </location>
</feature>
<evidence type="ECO:0000256" key="2">
    <source>
        <dbReference type="SAM" id="SignalP"/>
    </source>
</evidence>
<evidence type="ECO:0000259" key="3">
    <source>
        <dbReference type="PROSITE" id="PS50853"/>
    </source>
</evidence>
<dbReference type="SUPFAM" id="SSF56994">
    <property type="entry name" value="Insulin-like"/>
    <property type="match status" value="1"/>
</dbReference>
<dbReference type="InterPro" id="IPR003961">
    <property type="entry name" value="FN3_dom"/>
</dbReference>